<evidence type="ECO:0000313" key="2">
    <source>
        <dbReference type="EMBL" id="EON61370.1"/>
    </source>
</evidence>
<feature type="region of interest" description="Disordered" evidence="1">
    <location>
        <begin position="270"/>
        <end position="289"/>
    </location>
</feature>
<dbReference type="EMBL" id="JH767555">
    <property type="protein sequence ID" value="EON61370.1"/>
    <property type="molecule type" value="Genomic_DNA"/>
</dbReference>
<dbReference type="AlphaFoldDB" id="R7YHI4"/>
<dbReference type="GeneID" id="19897895"/>
<dbReference type="PANTHER" id="PTHR33112:SF16">
    <property type="entry name" value="HETEROKARYON INCOMPATIBILITY DOMAIN-CONTAINING PROTEIN"/>
    <property type="match status" value="1"/>
</dbReference>
<organism evidence="2 3">
    <name type="scientific">Coniosporium apollinis (strain CBS 100218)</name>
    <name type="common">Rock-inhabiting black yeast</name>
    <dbReference type="NCBI Taxonomy" id="1168221"/>
    <lineage>
        <taxon>Eukaryota</taxon>
        <taxon>Fungi</taxon>
        <taxon>Dikarya</taxon>
        <taxon>Ascomycota</taxon>
        <taxon>Pezizomycotina</taxon>
        <taxon>Dothideomycetes</taxon>
        <taxon>Dothideomycetes incertae sedis</taxon>
        <taxon>Coniosporium</taxon>
    </lineage>
</organism>
<dbReference type="PANTHER" id="PTHR33112">
    <property type="entry name" value="DOMAIN PROTEIN, PUTATIVE-RELATED"/>
    <property type="match status" value="1"/>
</dbReference>
<dbReference type="STRING" id="1168221.R7YHI4"/>
<reference evidence="3" key="1">
    <citation type="submission" date="2012-06" db="EMBL/GenBank/DDBJ databases">
        <title>The genome sequence of Coniosporium apollinis CBS 100218.</title>
        <authorList>
            <consortium name="The Broad Institute Genome Sequencing Platform"/>
            <person name="Cuomo C."/>
            <person name="Gorbushina A."/>
            <person name="Noack S."/>
            <person name="Walker B."/>
            <person name="Young S.K."/>
            <person name="Zeng Q."/>
            <person name="Gargeya S."/>
            <person name="Fitzgerald M."/>
            <person name="Haas B."/>
            <person name="Abouelleil A."/>
            <person name="Alvarado L."/>
            <person name="Arachchi H.M."/>
            <person name="Berlin A.M."/>
            <person name="Chapman S.B."/>
            <person name="Goldberg J."/>
            <person name="Griggs A."/>
            <person name="Gujja S."/>
            <person name="Hansen M."/>
            <person name="Howarth C."/>
            <person name="Imamovic A."/>
            <person name="Larimer J."/>
            <person name="McCowan C."/>
            <person name="Montmayeur A."/>
            <person name="Murphy C."/>
            <person name="Neiman D."/>
            <person name="Pearson M."/>
            <person name="Priest M."/>
            <person name="Roberts A."/>
            <person name="Saif S."/>
            <person name="Shea T."/>
            <person name="Sisk P."/>
            <person name="Sykes S."/>
            <person name="Wortman J."/>
            <person name="Nusbaum C."/>
            <person name="Birren B."/>
        </authorList>
    </citation>
    <scope>NUCLEOTIDE SEQUENCE [LARGE SCALE GENOMIC DNA]</scope>
    <source>
        <strain evidence="3">CBS 100218</strain>
    </source>
</reference>
<dbReference type="OrthoDB" id="3770080at2759"/>
<dbReference type="Proteomes" id="UP000016924">
    <property type="component" value="Unassembled WGS sequence"/>
</dbReference>
<keyword evidence="3" id="KW-1185">Reference proteome</keyword>
<dbReference type="HOGENOM" id="CLU_707905_0_0_1"/>
<evidence type="ECO:0000313" key="3">
    <source>
        <dbReference type="Proteomes" id="UP000016924"/>
    </source>
</evidence>
<accession>R7YHI4</accession>
<gene>
    <name evidence="2" type="ORF">W97_00584</name>
</gene>
<name>R7YHI4_CONA1</name>
<feature type="compositionally biased region" description="Basic and acidic residues" evidence="1">
    <location>
        <begin position="270"/>
        <end position="281"/>
    </location>
</feature>
<sequence length="390" mass="44753">MRTESSSSTKNILPREVFNRVFDIARSASQVDNETNLRGSKRDWYSLVQAYTHRKLTRPTDRILALSGLAKEYSAALDDEYLAGMWRRSLLTELLWSVQGTTHPAPTSFQGPSWSWTSVNGVIDFKGQYGSEHGTKEQARAKVLECELMLIEDSAPFGAVEENLSSLTLEARLIPALLLPPQASNSYTGAEENHAIIMKMSEDGKTQQVKVNIDTSDFRTRMPHVNSGITEVVLLELHSVFMGAQWSTKGLVLRSETISHLQKEAMKRRLAAKEKKDRGEVVDDEVDTQPRPSAIQTAALRYQFRRYLGVEVDEWSTEQVWDYARTQSGDLLRMQPKENRQRSEPEEQVFYRVGMFDYISNFRDQAAYDIRVRRECDWFKYRVPRVVKIL</sequence>
<proteinExistence type="predicted"/>
<evidence type="ECO:0000256" key="1">
    <source>
        <dbReference type="SAM" id="MobiDB-lite"/>
    </source>
</evidence>
<protein>
    <submittedName>
        <fullName evidence="2">Uncharacterized protein</fullName>
    </submittedName>
</protein>
<dbReference type="RefSeq" id="XP_007776687.1">
    <property type="nucleotide sequence ID" value="XM_007778497.1"/>
</dbReference>